<dbReference type="RefSeq" id="WP_191695736.1">
    <property type="nucleotide sequence ID" value="NZ_JACSQN010000017.1"/>
</dbReference>
<feature type="site" description="Interaction with DNA" evidence="7">
    <location>
        <position position="79"/>
    </location>
</feature>
<accession>A0ABR8UCZ9</accession>
<evidence type="ECO:0000313" key="11">
    <source>
        <dbReference type="Proteomes" id="UP000626786"/>
    </source>
</evidence>
<dbReference type="PROSITE" id="PS52040">
    <property type="entry name" value="TOPO_IIA"/>
    <property type="match status" value="1"/>
</dbReference>
<feature type="site" description="Interaction with DNA" evidence="7">
    <location>
        <position position="96"/>
    </location>
</feature>
<comment type="subunit">
    <text evidence="7">Heterotetramer composed of ParC and ParE.</text>
</comment>
<name>A0ABR8UCZ9_9BACL</name>
<dbReference type="SMART" id="SM00434">
    <property type="entry name" value="TOP4c"/>
    <property type="match status" value="1"/>
</dbReference>
<comment type="subcellular location">
    <subcellularLocation>
        <location evidence="7">Cell membrane</location>
        <topology evidence="7">Peripheral membrane protein</topology>
    </subcellularLocation>
</comment>
<dbReference type="InterPro" id="IPR035516">
    <property type="entry name" value="Gyrase/topoIV_suA_C"/>
</dbReference>
<dbReference type="InterPro" id="IPR013757">
    <property type="entry name" value="Topo_IIA_A_a_sf"/>
</dbReference>
<dbReference type="Gene3D" id="3.90.199.10">
    <property type="entry name" value="Topoisomerase II, domain 5"/>
    <property type="match status" value="1"/>
</dbReference>
<evidence type="ECO:0000256" key="6">
    <source>
        <dbReference type="ARBA" id="ARBA00023235"/>
    </source>
</evidence>
<keyword evidence="11" id="KW-1185">Reference proteome</keyword>
<keyword evidence="3 7" id="KW-0799">Topoisomerase</keyword>
<sequence length="809" mass="90801">MTSTERFQDLPLEEVIGDRFGRYSKYIIQDRALPDARDGLKPVQRRILYAMYHEGNTHEKAFRKSAKTVGNVIGNYHPHGDTSVYDAMVRMSQDWKLRHLMVDMHGNNGSVDGDSAAAMRYTEARLSAIASEMLRDINKDTVEFIPNFDDTEPEPTVLPARFPNLLVNGSTGISAGYATDIPPHALHEVIDAVLMRMENADVSVEELMTVIKGPDFPTGAIIQGTDGIKTAYETGKGRFIIRAKSEIEQLKAGKSQIVITEIPYDVNKANLVKKIDELRHDRKLDGIADVRDESDRTGLRIVIEMKKDMDGNAILQYLLKNTDLQITYNFNMVAISDRRPTLMSLPMLLDAYIGHQKDVITRRSMFDIQKAKDRLHIVEGLMKALSILDEVIKAIRASKDKRDAKNNIISLFNFTEIQAEAIVSLQLYRLTNTDITELKAEDAELRKLIEKLDAILKSDKKLSNVIKKELLEIRKQFSEPRRSVIEEKIENIKVDLDILVPSEDVVVSVTKDGYVKRTSIRSFSASNGTGQDMKDSDFSLLEAVMNTQHHLLLFTSHGNYLYQPVHELPDIRWRDLGQHISSIISLEPNEEIISAIGIENFNEQTAVLTTSDNGNIKLSKLADYQVQRYSRTFKAMNVKKGDRMVDVQLVNGEEDVILFTEQAYALRFSLTELSLTGVRTSGVKGINLKPEDKLVSMLVVKDENESVLIATQRGSVKRIAMKEIDRAARAQRGLVVLKELKSNPHRIVGTALVKPGETVILATSKDSKVPIEAGALRLVDRLSNGSAVMNESKDGQVVAVYKEIKAETK</sequence>
<keyword evidence="6 7" id="KW-0413">Isomerase</keyword>
<dbReference type="InterPro" id="IPR013760">
    <property type="entry name" value="Topo_IIA-like_dom_sf"/>
</dbReference>
<dbReference type="InterPro" id="IPR013758">
    <property type="entry name" value="Topo_IIA_A/C_ab"/>
</dbReference>
<feature type="domain" description="Topo IIA-type catalytic" evidence="9">
    <location>
        <begin position="33"/>
        <end position="499"/>
    </location>
</feature>
<dbReference type="InterPro" id="IPR050220">
    <property type="entry name" value="Type_II_DNA_Topoisomerases"/>
</dbReference>
<dbReference type="Proteomes" id="UP000626786">
    <property type="component" value="Unassembled WGS sequence"/>
</dbReference>
<evidence type="ECO:0000256" key="4">
    <source>
        <dbReference type="ARBA" id="ARBA00023125"/>
    </source>
</evidence>
<dbReference type="Gene3D" id="2.120.10.90">
    <property type="entry name" value="DNA gyrase/topoisomerase IV, subunit A, C-terminal"/>
    <property type="match status" value="1"/>
</dbReference>
<keyword evidence="2 7" id="KW-1003">Cell membrane</keyword>
<reference evidence="10 11" key="1">
    <citation type="submission" date="2020-08" db="EMBL/GenBank/DDBJ databases">
        <title>A Genomic Blueprint of the Chicken Gut Microbiome.</title>
        <authorList>
            <person name="Gilroy R."/>
            <person name="Ravi A."/>
            <person name="Getino M."/>
            <person name="Pursley I."/>
            <person name="Horton D.L."/>
            <person name="Alikhan N.-F."/>
            <person name="Baker D."/>
            <person name="Gharbi K."/>
            <person name="Hall N."/>
            <person name="Watson M."/>
            <person name="Adriaenssens E.M."/>
            <person name="Foster-Nyarko E."/>
            <person name="Jarju S."/>
            <person name="Secka A."/>
            <person name="Antonio M."/>
            <person name="Oren A."/>
            <person name="Chaudhuri R."/>
            <person name="La Ragione R.M."/>
            <person name="Hildebrand F."/>
            <person name="Pallen M.J."/>
        </authorList>
    </citation>
    <scope>NUCLEOTIDE SEQUENCE [LARGE SCALE GENOMIC DNA]</scope>
    <source>
        <strain evidence="10 11">Sa2YVA2</strain>
    </source>
</reference>
<evidence type="ECO:0000256" key="1">
    <source>
        <dbReference type="ARBA" id="ARBA00000185"/>
    </source>
</evidence>
<dbReference type="EMBL" id="JACSQN010000017">
    <property type="protein sequence ID" value="MBD7985908.1"/>
    <property type="molecule type" value="Genomic_DNA"/>
</dbReference>
<proteinExistence type="inferred from homology"/>
<keyword evidence="5 7" id="KW-0472">Membrane</keyword>
<dbReference type="NCBIfam" id="TIGR01061">
    <property type="entry name" value="parC_Gpos"/>
    <property type="match status" value="1"/>
</dbReference>
<feature type="site" description="Interaction with DNA" evidence="7">
    <location>
        <position position="90"/>
    </location>
</feature>
<evidence type="ECO:0000256" key="7">
    <source>
        <dbReference type="HAMAP-Rule" id="MF_00937"/>
    </source>
</evidence>
<evidence type="ECO:0000256" key="2">
    <source>
        <dbReference type="ARBA" id="ARBA00022475"/>
    </source>
</evidence>
<comment type="caution">
    <text evidence="10">The sequence shown here is derived from an EMBL/GenBank/DDBJ whole genome shotgun (WGS) entry which is preliminary data.</text>
</comment>
<protein>
    <recommendedName>
        <fullName evidence="7">DNA topoisomerase 4 subunit A</fullName>
        <ecNumber evidence="7">5.6.2.2</ecNumber>
    </recommendedName>
    <alternativeName>
        <fullName evidence="7">Topoisomerase IV subunit A</fullName>
    </alternativeName>
</protein>
<feature type="active site" description="O-(5'-phospho-DNA)-tyrosine intermediate" evidence="7 8">
    <location>
        <position position="121"/>
    </location>
</feature>
<dbReference type="NCBIfam" id="NF004044">
    <property type="entry name" value="PRK05561.1"/>
    <property type="match status" value="1"/>
</dbReference>
<dbReference type="EC" id="5.6.2.2" evidence="7"/>
<organism evidence="10 11">
    <name type="scientific">Sporosarcina quadrami</name>
    <dbReference type="NCBI Taxonomy" id="2762234"/>
    <lineage>
        <taxon>Bacteria</taxon>
        <taxon>Bacillati</taxon>
        <taxon>Bacillota</taxon>
        <taxon>Bacilli</taxon>
        <taxon>Bacillales</taxon>
        <taxon>Caryophanaceae</taxon>
        <taxon>Sporosarcina</taxon>
    </lineage>
</organism>
<dbReference type="SUPFAM" id="SSF101904">
    <property type="entry name" value="GyrA/ParC C-terminal domain-like"/>
    <property type="match status" value="1"/>
</dbReference>
<gene>
    <name evidence="7 10" type="primary">parC</name>
    <name evidence="10" type="ORF">H9649_15150</name>
</gene>
<feature type="site" description="Transition state stabilizer" evidence="7">
    <location>
        <position position="120"/>
    </location>
</feature>
<evidence type="ECO:0000256" key="5">
    <source>
        <dbReference type="ARBA" id="ARBA00023136"/>
    </source>
</evidence>
<comment type="catalytic activity">
    <reaction evidence="1 7 8">
        <text>ATP-dependent breakage, passage and rejoining of double-stranded DNA.</text>
        <dbReference type="EC" id="5.6.2.2"/>
    </reaction>
</comment>
<keyword evidence="4 7" id="KW-0238">DNA-binding</keyword>
<comment type="function">
    <text evidence="7">Topoisomerase IV is essential for chromosome segregation. It relaxes supercoiled DNA. Performs the decatenation events required during the replication of a circular DNA molecule.</text>
</comment>
<dbReference type="PANTHER" id="PTHR43493:SF9">
    <property type="entry name" value="DNA TOPOISOMERASE 4 SUBUNIT A"/>
    <property type="match status" value="1"/>
</dbReference>
<dbReference type="SUPFAM" id="SSF56719">
    <property type="entry name" value="Type II DNA topoisomerase"/>
    <property type="match status" value="1"/>
</dbReference>
<evidence type="ECO:0000259" key="9">
    <source>
        <dbReference type="PROSITE" id="PS52040"/>
    </source>
</evidence>
<comment type="similarity">
    <text evidence="7">Belongs to the type II topoisomerase GyrA/ParC subunit family. ParC type 2 subfamily.</text>
</comment>
<dbReference type="Pfam" id="PF00521">
    <property type="entry name" value="DNA_topoisoIV"/>
    <property type="match status" value="1"/>
</dbReference>
<dbReference type="Gene3D" id="3.30.1360.40">
    <property type="match status" value="1"/>
</dbReference>
<dbReference type="Gene3D" id="1.10.268.10">
    <property type="entry name" value="Topoisomerase, domain 3"/>
    <property type="match status" value="1"/>
</dbReference>
<dbReference type="InterPro" id="IPR005741">
    <property type="entry name" value="TopoIV_A_Gpos"/>
</dbReference>
<dbReference type="HAMAP" id="MF_00937">
    <property type="entry name" value="ParC_type2"/>
    <property type="match status" value="1"/>
</dbReference>
<dbReference type="Pfam" id="PF03989">
    <property type="entry name" value="DNA_gyraseA_C"/>
    <property type="match status" value="5"/>
</dbReference>
<dbReference type="CDD" id="cd00187">
    <property type="entry name" value="TOP4c"/>
    <property type="match status" value="1"/>
</dbReference>
<dbReference type="InterPro" id="IPR006691">
    <property type="entry name" value="GyrA/parC_rep"/>
</dbReference>
<dbReference type="InterPro" id="IPR002205">
    <property type="entry name" value="Topo_IIA_dom_A"/>
</dbReference>
<dbReference type="PANTHER" id="PTHR43493">
    <property type="entry name" value="DNA GYRASE/TOPOISOMERASE SUBUNIT A"/>
    <property type="match status" value="1"/>
</dbReference>
<feature type="site" description="Interaction with DNA" evidence="7">
    <location>
        <position position="41"/>
    </location>
</feature>
<evidence type="ECO:0000256" key="8">
    <source>
        <dbReference type="PROSITE-ProRule" id="PRU01384"/>
    </source>
</evidence>
<feature type="site" description="Interaction with DNA" evidence="7">
    <location>
        <position position="77"/>
    </location>
</feature>
<evidence type="ECO:0000256" key="3">
    <source>
        <dbReference type="ARBA" id="ARBA00023029"/>
    </source>
</evidence>
<evidence type="ECO:0000313" key="10">
    <source>
        <dbReference type="EMBL" id="MBD7985908.1"/>
    </source>
</evidence>